<dbReference type="GO" id="GO:0005304">
    <property type="term" value="F:L-valine transmembrane transporter activity"/>
    <property type="evidence" value="ECO:0007669"/>
    <property type="project" value="TreeGrafter"/>
</dbReference>
<evidence type="ECO:0000256" key="1">
    <source>
        <dbReference type="ARBA" id="ARBA00022448"/>
    </source>
</evidence>
<dbReference type="InterPro" id="IPR027417">
    <property type="entry name" value="P-loop_NTPase"/>
</dbReference>
<dbReference type="OrthoDB" id="9779872at2"/>
<dbReference type="Gene3D" id="3.40.50.300">
    <property type="entry name" value="P-loop containing nucleotide triphosphate hydrolases"/>
    <property type="match status" value="1"/>
</dbReference>
<evidence type="ECO:0000256" key="2">
    <source>
        <dbReference type="ARBA" id="ARBA00022741"/>
    </source>
</evidence>
<dbReference type="InterPro" id="IPR032823">
    <property type="entry name" value="BCA_ABC_TP_C"/>
</dbReference>
<evidence type="ECO:0000313" key="7">
    <source>
        <dbReference type="EMBL" id="SHH35905.1"/>
    </source>
</evidence>
<protein>
    <submittedName>
        <fullName evidence="7">Branched-chain amino acid transport system ATP-binding protein</fullName>
    </submittedName>
</protein>
<dbReference type="SUPFAM" id="SSF52540">
    <property type="entry name" value="P-loop containing nucleoside triphosphate hydrolases"/>
    <property type="match status" value="1"/>
</dbReference>
<comment type="function">
    <text evidence="4">Involved in beta-(1--&gt;2)glucan export. Transmembrane domains (TMD) form a pore in the inner membrane and the ATP-binding domain (NBD) is responsible for energy generation.</text>
</comment>
<feature type="compositionally biased region" description="Basic and acidic residues" evidence="5">
    <location>
        <begin position="268"/>
        <end position="277"/>
    </location>
</feature>
<dbReference type="RefSeq" id="WP_079570124.1">
    <property type="nucleotide sequence ID" value="NZ_LT670818.1"/>
</dbReference>
<dbReference type="GO" id="GO:0015188">
    <property type="term" value="F:L-isoleucine transmembrane transporter activity"/>
    <property type="evidence" value="ECO:0007669"/>
    <property type="project" value="TreeGrafter"/>
</dbReference>
<dbReference type="InterPro" id="IPR051120">
    <property type="entry name" value="ABC_AA/LPS_Transport"/>
</dbReference>
<dbReference type="Proteomes" id="UP000190675">
    <property type="component" value="Chromosome I"/>
</dbReference>
<reference evidence="7 8" key="1">
    <citation type="submission" date="2016-11" db="EMBL/GenBank/DDBJ databases">
        <authorList>
            <person name="Jaros S."/>
            <person name="Januszkiewicz K."/>
            <person name="Wedrychowicz H."/>
        </authorList>
    </citation>
    <scope>NUCLEOTIDE SEQUENCE [LARGE SCALE GENOMIC DNA]</scope>
    <source>
        <strain evidence="7 8">GAS242</strain>
    </source>
</reference>
<dbReference type="EMBL" id="LT670818">
    <property type="protein sequence ID" value="SHH35905.1"/>
    <property type="molecule type" value="Genomic_DNA"/>
</dbReference>
<feature type="domain" description="ABC transporter" evidence="6">
    <location>
        <begin position="5"/>
        <end position="249"/>
    </location>
</feature>
<gene>
    <name evidence="7" type="ORF">SAMN05444169_7049</name>
</gene>
<dbReference type="PROSITE" id="PS50893">
    <property type="entry name" value="ABC_TRANSPORTER_2"/>
    <property type="match status" value="1"/>
</dbReference>
<accession>A0A1M5SBR0</accession>
<dbReference type="GO" id="GO:0016887">
    <property type="term" value="F:ATP hydrolysis activity"/>
    <property type="evidence" value="ECO:0007669"/>
    <property type="project" value="InterPro"/>
</dbReference>
<evidence type="ECO:0000256" key="3">
    <source>
        <dbReference type="ARBA" id="ARBA00022840"/>
    </source>
</evidence>
<evidence type="ECO:0000256" key="4">
    <source>
        <dbReference type="ARBA" id="ARBA00024722"/>
    </source>
</evidence>
<name>A0A1M5SBR0_9BRAD</name>
<evidence type="ECO:0000313" key="8">
    <source>
        <dbReference type="Proteomes" id="UP000190675"/>
    </source>
</evidence>
<dbReference type="GO" id="GO:0015808">
    <property type="term" value="P:L-alanine transport"/>
    <property type="evidence" value="ECO:0007669"/>
    <property type="project" value="TreeGrafter"/>
</dbReference>
<organism evidence="7 8">
    <name type="scientific">Bradyrhizobium erythrophlei</name>
    <dbReference type="NCBI Taxonomy" id="1437360"/>
    <lineage>
        <taxon>Bacteria</taxon>
        <taxon>Pseudomonadati</taxon>
        <taxon>Pseudomonadota</taxon>
        <taxon>Alphaproteobacteria</taxon>
        <taxon>Hyphomicrobiales</taxon>
        <taxon>Nitrobacteraceae</taxon>
        <taxon>Bradyrhizobium</taxon>
    </lineage>
</organism>
<dbReference type="Pfam" id="PF00005">
    <property type="entry name" value="ABC_tran"/>
    <property type="match status" value="1"/>
</dbReference>
<dbReference type="PANTHER" id="PTHR45772">
    <property type="entry name" value="CONSERVED COMPONENT OF ABC TRANSPORTER FOR NATURAL AMINO ACIDS-RELATED"/>
    <property type="match status" value="1"/>
</dbReference>
<proteinExistence type="predicted"/>
<dbReference type="GO" id="GO:0005524">
    <property type="term" value="F:ATP binding"/>
    <property type="evidence" value="ECO:0007669"/>
    <property type="project" value="UniProtKB-KW"/>
</dbReference>
<keyword evidence="3 7" id="KW-0067">ATP-binding</keyword>
<dbReference type="GO" id="GO:0042941">
    <property type="term" value="P:D-alanine transmembrane transport"/>
    <property type="evidence" value="ECO:0007669"/>
    <property type="project" value="TreeGrafter"/>
</dbReference>
<evidence type="ECO:0000256" key="5">
    <source>
        <dbReference type="SAM" id="MobiDB-lite"/>
    </source>
</evidence>
<dbReference type="AlphaFoldDB" id="A0A1M5SBR0"/>
<dbReference type="InterPro" id="IPR003593">
    <property type="entry name" value="AAA+_ATPase"/>
</dbReference>
<dbReference type="PANTHER" id="PTHR45772:SF7">
    <property type="entry name" value="AMINO ACID ABC TRANSPORTER ATP-BINDING PROTEIN"/>
    <property type="match status" value="1"/>
</dbReference>
<evidence type="ECO:0000259" key="6">
    <source>
        <dbReference type="PROSITE" id="PS50893"/>
    </source>
</evidence>
<dbReference type="Pfam" id="PF12399">
    <property type="entry name" value="BCA_ABC_TP_C"/>
    <property type="match status" value="1"/>
</dbReference>
<keyword evidence="2" id="KW-0547">Nucleotide-binding</keyword>
<sequence length="277" mass="30210">MKPMLFLHGISLTFGGLSVIGNLDIQLQKGSRCGLIGPNGAGKTTIFNLLSGVYRVTAGEILLDDEPIDDVPLDQRIHLGIGRTFQNLRLMKHLTVLENIMLGQHHLVSPWARILAPLGSSWNRSWREEAMSAAEALGLRDDIYKLAQGLSYGVQKRIEVARALVGRPRLLLLDEPAAGLNSSERNELVTVLASSLPKETTVLIVEHDTDFVRTLCDRAVALNFGQKIAEGDPVSVCSHPLVIEAYLGKDEPTYLSRPKSTSTGSGEAARRRNDNAA</sequence>
<dbReference type="GO" id="GO:0005886">
    <property type="term" value="C:plasma membrane"/>
    <property type="evidence" value="ECO:0007669"/>
    <property type="project" value="TreeGrafter"/>
</dbReference>
<dbReference type="GO" id="GO:0015192">
    <property type="term" value="F:L-phenylalanine transmembrane transporter activity"/>
    <property type="evidence" value="ECO:0007669"/>
    <property type="project" value="TreeGrafter"/>
</dbReference>
<dbReference type="GO" id="GO:1903806">
    <property type="term" value="P:L-isoleucine import across plasma membrane"/>
    <property type="evidence" value="ECO:0007669"/>
    <property type="project" value="TreeGrafter"/>
</dbReference>
<dbReference type="SMART" id="SM00382">
    <property type="entry name" value="AAA"/>
    <property type="match status" value="1"/>
</dbReference>
<feature type="region of interest" description="Disordered" evidence="5">
    <location>
        <begin position="253"/>
        <end position="277"/>
    </location>
</feature>
<dbReference type="CDD" id="cd03219">
    <property type="entry name" value="ABC_Mj1267_LivG_branched"/>
    <property type="match status" value="1"/>
</dbReference>
<keyword evidence="1" id="KW-0813">Transport</keyword>
<dbReference type="GO" id="GO:1903805">
    <property type="term" value="P:L-valine import across plasma membrane"/>
    <property type="evidence" value="ECO:0007669"/>
    <property type="project" value="TreeGrafter"/>
</dbReference>
<dbReference type="InterPro" id="IPR003439">
    <property type="entry name" value="ABC_transporter-like_ATP-bd"/>
</dbReference>